<dbReference type="EMBL" id="GBXM01083805">
    <property type="protein sequence ID" value="JAH24772.1"/>
    <property type="molecule type" value="Transcribed_RNA"/>
</dbReference>
<sequence length="36" mass="4219">MAEGNSVKELQFNSRPQKMPVICSMRTFQNDELNFK</sequence>
<accession>A0A0E9R7P4</accession>
<reference evidence="1" key="2">
    <citation type="journal article" date="2015" name="Fish Shellfish Immunol.">
        <title>Early steps in the European eel (Anguilla anguilla)-Vibrio vulnificus interaction in the gills: Role of the RtxA13 toxin.</title>
        <authorList>
            <person name="Callol A."/>
            <person name="Pajuelo D."/>
            <person name="Ebbesson L."/>
            <person name="Teles M."/>
            <person name="MacKenzie S."/>
            <person name="Amaro C."/>
        </authorList>
    </citation>
    <scope>NUCLEOTIDE SEQUENCE</scope>
</reference>
<dbReference type="AlphaFoldDB" id="A0A0E9R7P4"/>
<protein>
    <submittedName>
        <fullName evidence="1">Uncharacterized protein</fullName>
    </submittedName>
</protein>
<reference evidence="1" key="1">
    <citation type="submission" date="2014-11" db="EMBL/GenBank/DDBJ databases">
        <authorList>
            <person name="Amaro Gonzalez C."/>
        </authorList>
    </citation>
    <scope>NUCLEOTIDE SEQUENCE</scope>
</reference>
<proteinExistence type="predicted"/>
<organism evidence="1">
    <name type="scientific">Anguilla anguilla</name>
    <name type="common">European freshwater eel</name>
    <name type="synonym">Muraena anguilla</name>
    <dbReference type="NCBI Taxonomy" id="7936"/>
    <lineage>
        <taxon>Eukaryota</taxon>
        <taxon>Metazoa</taxon>
        <taxon>Chordata</taxon>
        <taxon>Craniata</taxon>
        <taxon>Vertebrata</taxon>
        <taxon>Euteleostomi</taxon>
        <taxon>Actinopterygii</taxon>
        <taxon>Neopterygii</taxon>
        <taxon>Teleostei</taxon>
        <taxon>Anguilliformes</taxon>
        <taxon>Anguillidae</taxon>
        <taxon>Anguilla</taxon>
    </lineage>
</organism>
<name>A0A0E9R7P4_ANGAN</name>
<evidence type="ECO:0000313" key="1">
    <source>
        <dbReference type="EMBL" id="JAH24772.1"/>
    </source>
</evidence>